<proteinExistence type="predicted"/>
<feature type="region of interest" description="Disordered" evidence="1">
    <location>
        <begin position="576"/>
        <end position="599"/>
    </location>
</feature>
<feature type="compositionally biased region" description="Basic and acidic residues" evidence="1">
    <location>
        <begin position="354"/>
        <end position="383"/>
    </location>
</feature>
<evidence type="ECO:0000259" key="2">
    <source>
        <dbReference type="Pfam" id="PF03732"/>
    </source>
</evidence>
<reference evidence="3" key="1">
    <citation type="journal article" date="2019" name="Sci. Rep.">
        <title>Draft genome of Tanacetum cinerariifolium, the natural source of mosquito coil.</title>
        <authorList>
            <person name="Yamashiro T."/>
            <person name="Shiraishi A."/>
            <person name="Satake H."/>
            <person name="Nakayama K."/>
        </authorList>
    </citation>
    <scope>NUCLEOTIDE SEQUENCE</scope>
</reference>
<feature type="compositionally biased region" description="Basic and acidic residues" evidence="1">
    <location>
        <begin position="276"/>
        <end position="286"/>
    </location>
</feature>
<gene>
    <name evidence="3" type="ORF">Tci_180571</name>
</gene>
<dbReference type="EMBL" id="BKCJ010044619">
    <property type="protein sequence ID" value="GEW08595.1"/>
    <property type="molecule type" value="Genomic_DNA"/>
</dbReference>
<feature type="region of interest" description="Disordered" evidence="1">
    <location>
        <begin position="1"/>
        <end position="114"/>
    </location>
</feature>
<accession>A0A699GSI9</accession>
<evidence type="ECO:0000313" key="3">
    <source>
        <dbReference type="EMBL" id="GEW08595.1"/>
    </source>
</evidence>
<feature type="compositionally biased region" description="Polar residues" evidence="1">
    <location>
        <begin position="31"/>
        <end position="42"/>
    </location>
</feature>
<evidence type="ECO:0000256" key="1">
    <source>
        <dbReference type="SAM" id="MobiDB-lite"/>
    </source>
</evidence>
<feature type="region of interest" description="Disordered" evidence="1">
    <location>
        <begin position="324"/>
        <end position="387"/>
    </location>
</feature>
<feature type="compositionally biased region" description="Basic residues" evidence="1">
    <location>
        <begin position="589"/>
        <end position="599"/>
    </location>
</feature>
<feature type="compositionally biased region" description="Basic residues" evidence="1">
    <location>
        <begin position="63"/>
        <end position="79"/>
    </location>
</feature>
<feature type="compositionally biased region" description="Basic and acidic residues" evidence="1">
    <location>
        <begin position="44"/>
        <end position="62"/>
    </location>
</feature>
<protein>
    <submittedName>
        <fullName evidence="3">Reverse transcriptase domain-containing protein</fullName>
    </submittedName>
</protein>
<feature type="compositionally biased region" description="Basic and acidic residues" evidence="1">
    <location>
        <begin position="576"/>
        <end position="585"/>
    </location>
</feature>
<keyword evidence="3" id="KW-0548">Nucleotidyltransferase</keyword>
<dbReference type="AlphaFoldDB" id="A0A699GSI9"/>
<organism evidence="3">
    <name type="scientific">Tanacetum cinerariifolium</name>
    <name type="common">Dalmatian daisy</name>
    <name type="synonym">Chrysanthemum cinerariifolium</name>
    <dbReference type="NCBI Taxonomy" id="118510"/>
    <lineage>
        <taxon>Eukaryota</taxon>
        <taxon>Viridiplantae</taxon>
        <taxon>Streptophyta</taxon>
        <taxon>Embryophyta</taxon>
        <taxon>Tracheophyta</taxon>
        <taxon>Spermatophyta</taxon>
        <taxon>Magnoliopsida</taxon>
        <taxon>eudicotyledons</taxon>
        <taxon>Gunneridae</taxon>
        <taxon>Pentapetalae</taxon>
        <taxon>asterids</taxon>
        <taxon>campanulids</taxon>
        <taxon>Asterales</taxon>
        <taxon>Asteraceae</taxon>
        <taxon>Asteroideae</taxon>
        <taxon>Anthemideae</taxon>
        <taxon>Anthemidinae</taxon>
        <taxon>Tanacetum</taxon>
    </lineage>
</organism>
<sequence>MIKEHDKQAKMKATPRKLAYADSDKEAPVGQTRSTIKSQKTPSKNKEPTRLTRLRRLEDQRKTKEKARRERSKPRRKRSGHQETSSDSEYEKGSDDAFEDLNSPYKRPKPTPFSQRITNFKYHKRAKLPRNIRVYEGNKDPKDHLGIFSTAAEQKEWPMPIWCKMFRQTLGGVARNWFNGLDPKSVDSFEELSQNFLDEFLQQKRYAKNTTEIHGIKRRPNEGLQAFMDRFKYESSHIKGIPPVLRISAFMYGHEMVRPSQRDKGYVRPAWTGGPERARNRGGLRETQRNMRVYTHYPRKYTFTPLTKTLKEILAMESRPQHQRLLSVKEANRGSRSLGKIGSSSEGHPPKQLAKWEPRKERREVQHHNRNDQNKKPQSKREGTQIPISYMSRPLQGMKDTEIRTYDTSYIQRKEVKGSMMRKFFGEGEQVGKMPNANKEETLNLTKKLHTKSTPTPRAWRLYLCKEAIEEGLGIVIIQVIPKEKMYLYAIWLKFKASNYAMDCEALLVGLAAFANQGIKDFYVFNDSLTLVAQVEGNHTPATKYKRRSVKRIVNYKARIPQLGSIGRYQNKTIGDKQLREKESNKQCTRNKTKLQPRS</sequence>
<dbReference type="InterPro" id="IPR005162">
    <property type="entry name" value="Retrotrans_gag_dom"/>
</dbReference>
<feature type="region of interest" description="Disordered" evidence="1">
    <location>
        <begin position="266"/>
        <end position="286"/>
    </location>
</feature>
<keyword evidence="3" id="KW-0695">RNA-directed DNA polymerase</keyword>
<feature type="domain" description="Retrotransposon gag" evidence="2">
    <location>
        <begin position="165"/>
        <end position="252"/>
    </location>
</feature>
<comment type="caution">
    <text evidence="3">The sequence shown here is derived from an EMBL/GenBank/DDBJ whole genome shotgun (WGS) entry which is preliminary data.</text>
</comment>
<keyword evidence="3" id="KW-0808">Transferase</keyword>
<dbReference type="GO" id="GO:0003964">
    <property type="term" value="F:RNA-directed DNA polymerase activity"/>
    <property type="evidence" value="ECO:0007669"/>
    <property type="project" value="UniProtKB-KW"/>
</dbReference>
<dbReference type="PANTHER" id="PTHR33223">
    <property type="entry name" value="CCHC-TYPE DOMAIN-CONTAINING PROTEIN"/>
    <property type="match status" value="1"/>
</dbReference>
<dbReference type="PANTHER" id="PTHR33223:SF11">
    <property type="entry name" value="ELEMENT PROTEIN, PUTATIVE-RELATED"/>
    <property type="match status" value="1"/>
</dbReference>
<dbReference type="Pfam" id="PF03732">
    <property type="entry name" value="Retrotrans_gag"/>
    <property type="match status" value="1"/>
</dbReference>
<name>A0A699GSI9_TANCI</name>